<protein>
    <recommendedName>
        <fullName evidence="2">Alpha-2-macroglobulin domain-containing protein</fullName>
    </recommendedName>
</protein>
<gene>
    <name evidence="3" type="ORF">HJG60_012026</name>
</gene>
<proteinExistence type="predicted"/>
<dbReference type="InterPro" id="IPR013783">
    <property type="entry name" value="Ig-like_fold"/>
</dbReference>
<organism evidence="3 4">
    <name type="scientific">Phyllostomus discolor</name>
    <name type="common">pale spear-nosed bat</name>
    <dbReference type="NCBI Taxonomy" id="89673"/>
    <lineage>
        <taxon>Eukaryota</taxon>
        <taxon>Metazoa</taxon>
        <taxon>Chordata</taxon>
        <taxon>Craniata</taxon>
        <taxon>Vertebrata</taxon>
        <taxon>Euteleostomi</taxon>
        <taxon>Mammalia</taxon>
        <taxon>Eutheria</taxon>
        <taxon>Laurasiatheria</taxon>
        <taxon>Chiroptera</taxon>
        <taxon>Yangochiroptera</taxon>
        <taxon>Phyllostomidae</taxon>
        <taxon>Phyllostominae</taxon>
        <taxon>Phyllostomus</taxon>
    </lineage>
</organism>
<evidence type="ECO:0000313" key="4">
    <source>
        <dbReference type="Proteomes" id="UP000664940"/>
    </source>
</evidence>
<evidence type="ECO:0000259" key="2">
    <source>
        <dbReference type="SMART" id="SM01360"/>
    </source>
</evidence>
<dbReference type="PANTHER" id="PTHR11412">
    <property type="entry name" value="MACROGLOBULIN / COMPLEMENT"/>
    <property type="match status" value="1"/>
</dbReference>
<reference evidence="3 4" key="1">
    <citation type="journal article" date="2020" name="Nature">
        <title>Six reference-quality genomes reveal evolution of bat adaptations.</title>
        <authorList>
            <person name="Jebb D."/>
            <person name="Huang Z."/>
            <person name="Pippel M."/>
            <person name="Hughes G.M."/>
            <person name="Lavrichenko K."/>
            <person name="Devanna P."/>
            <person name="Winkler S."/>
            <person name="Jermiin L.S."/>
            <person name="Skirmuntt E.C."/>
            <person name="Katzourakis A."/>
            <person name="Burkitt-Gray L."/>
            <person name="Ray D.A."/>
            <person name="Sullivan K.A.M."/>
            <person name="Roscito J.G."/>
            <person name="Kirilenko B.M."/>
            <person name="Davalos L.M."/>
            <person name="Corthals A.P."/>
            <person name="Power M.L."/>
            <person name="Jones G."/>
            <person name="Ransome R.D."/>
            <person name="Dechmann D.K.N."/>
            <person name="Locatelli A.G."/>
            <person name="Puechmaille S.J."/>
            <person name="Fedrigo O."/>
            <person name="Jarvis E.D."/>
            <person name="Hiller M."/>
            <person name="Vernes S.C."/>
            <person name="Myers E.W."/>
            <person name="Teeling E.C."/>
        </authorList>
    </citation>
    <scope>NUCLEOTIDE SEQUENCE [LARGE SCALE GENOMIC DNA]</scope>
    <source>
        <strain evidence="3">Bat1K_MPI-CBG_1</strain>
    </source>
</reference>
<dbReference type="Gene3D" id="2.20.130.20">
    <property type="match status" value="1"/>
</dbReference>
<dbReference type="SMART" id="SM01360">
    <property type="entry name" value="A2M"/>
    <property type="match status" value="1"/>
</dbReference>
<comment type="caution">
    <text evidence="3">The sequence shown here is derived from an EMBL/GenBank/DDBJ whole genome shotgun (WGS) entry which is preliminary data.</text>
</comment>
<dbReference type="AlphaFoldDB" id="A0A834DW91"/>
<evidence type="ECO:0000256" key="1">
    <source>
        <dbReference type="SAM" id="MobiDB-lite"/>
    </source>
</evidence>
<sequence length="249" mass="26692">MCVAVVDKSVYLLRSGFWLTPAQETGLVVRTGAVSLNQRQDGSLYTDEAVPAFQPHTGSLGAAASSGQPPSDPSGKEMFSVQIPDSLTSWVGEAGGLPSAWGLGIAKPSLLKTFKPFFVDFMLPHHVGHGEQVQVPLSIYNYMGACAEGGIHGTVPPTAYIVAAFPFWKWMWPQIPSLPTGLFVSATGEGCCLLQIGVTYRVPDPVAKPSLQLLVRLQEPEAEQPGTLHQHPWPVTMTGQPTSIARSTR</sequence>
<name>A0A834DW91_9CHIR</name>
<feature type="region of interest" description="Disordered" evidence="1">
    <location>
        <begin position="58"/>
        <end position="78"/>
    </location>
</feature>
<dbReference type="PANTHER" id="PTHR11412:SF139">
    <property type="entry name" value="C3 AND PZP-LIKE ALPHA-2-MACROGLOBULIN DOMAIN-CONTAINING PROTEIN 8"/>
    <property type="match status" value="1"/>
</dbReference>
<dbReference type="InterPro" id="IPR001599">
    <property type="entry name" value="Macroglobln_a2"/>
</dbReference>
<feature type="domain" description="Alpha-2-macroglobulin" evidence="2">
    <location>
        <begin position="63"/>
        <end position="153"/>
    </location>
</feature>
<dbReference type="EMBL" id="JABVXQ010000008">
    <property type="protein sequence ID" value="KAF6094991.1"/>
    <property type="molecule type" value="Genomic_DNA"/>
</dbReference>
<dbReference type="Gene3D" id="2.60.40.10">
    <property type="entry name" value="Immunoglobulins"/>
    <property type="match status" value="1"/>
</dbReference>
<feature type="region of interest" description="Disordered" evidence="1">
    <location>
        <begin position="224"/>
        <end position="249"/>
    </location>
</feature>
<dbReference type="InterPro" id="IPR050473">
    <property type="entry name" value="A2M/Complement_sys"/>
</dbReference>
<feature type="compositionally biased region" description="Polar residues" evidence="1">
    <location>
        <begin position="237"/>
        <end position="249"/>
    </location>
</feature>
<dbReference type="Proteomes" id="UP000664940">
    <property type="component" value="Unassembled WGS sequence"/>
</dbReference>
<dbReference type="Pfam" id="PF00207">
    <property type="entry name" value="A2M"/>
    <property type="match status" value="1"/>
</dbReference>
<dbReference type="GO" id="GO:0004866">
    <property type="term" value="F:endopeptidase inhibitor activity"/>
    <property type="evidence" value="ECO:0007669"/>
    <property type="project" value="InterPro"/>
</dbReference>
<evidence type="ECO:0000313" key="3">
    <source>
        <dbReference type="EMBL" id="KAF6094991.1"/>
    </source>
</evidence>
<accession>A0A834DW91</accession>